<dbReference type="Proteomes" id="UP000494163">
    <property type="component" value="Chromosome 3R"/>
</dbReference>
<evidence type="ECO:0000256" key="16">
    <source>
        <dbReference type="ARBA" id="ARBA00023242"/>
    </source>
</evidence>
<feature type="domain" description="Btz" evidence="19">
    <location>
        <begin position="84"/>
        <end position="232"/>
    </location>
</feature>
<evidence type="ECO:0000313" key="20">
    <source>
        <dbReference type="EMBL" id="ALC47476.1"/>
    </source>
</evidence>
<dbReference type="PANTHER" id="PTHR13434">
    <property type="entry name" value="PROTEIN CASC3"/>
    <property type="match status" value="1"/>
</dbReference>
<comment type="similarity">
    <text evidence="5">Belongs to the CASC3 family.</text>
</comment>
<evidence type="ECO:0000256" key="7">
    <source>
        <dbReference type="ARBA" id="ARBA00022448"/>
    </source>
</evidence>
<name>A0A0M4EQW8_DROBS</name>
<keyword evidence="15" id="KW-0508">mRNA splicing</keyword>
<keyword evidence="9" id="KW-0507">mRNA processing</keyword>
<feature type="region of interest" description="Disordered" evidence="18">
    <location>
        <begin position="481"/>
        <end position="526"/>
    </location>
</feature>
<evidence type="ECO:0000256" key="17">
    <source>
        <dbReference type="ARBA" id="ARBA00023273"/>
    </source>
</evidence>
<keyword evidence="10" id="KW-0747">Spliceosome</keyword>
<dbReference type="GO" id="GO:0035145">
    <property type="term" value="C:exon-exon junction complex"/>
    <property type="evidence" value="ECO:0007669"/>
    <property type="project" value="InterPro"/>
</dbReference>
<feature type="region of interest" description="Disordered" evidence="18">
    <location>
        <begin position="431"/>
        <end position="459"/>
    </location>
</feature>
<evidence type="ECO:0000313" key="21">
    <source>
        <dbReference type="Proteomes" id="UP000494163"/>
    </source>
</evidence>
<dbReference type="GO" id="GO:0000184">
    <property type="term" value="P:nuclear-transcribed mRNA catabolic process, nonsense-mediated decay"/>
    <property type="evidence" value="ECO:0007669"/>
    <property type="project" value="UniProtKB-KW"/>
</dbReference>
<dbReference type="GO" id="GO:0016607">
    <property type="term" value="C:nuclear speck"/>
    <property type="evidence" value="ECO:0007669"/>
    <property type="project" value="UniProtKB-SubCell"/>
</dbReference>
<evidence type="ECO:0000256" key="8">
    <source>
        <dbReference type="ARBA" id="ARBA00022490"/>
    </source>
</evidence>
<feature type="compositionally biased region" description="Acidic residues" evidence="18">
    <location>
        <begin position="54"/>
        <end position="90"/>
    </location>
</feature>
<evidence type="ECO:0000256" key="13">
    <source>
        <dbReference type="ARBA" id="ARBA00022884"/>
    </source>
</evidence>
<dbReference type="GO" id="GO:0005681">
    <property type="term" value="C:spliceosomal complex"/>
    <property type="evidence" value="ECO:0007669"/>
    <property type="project" value="UniProtKB-KW"/>
</dbReference>
<evidence type="ECO:0000256" key="14">
    <source>
        <dbReference type="ARBA" id="ARBA00023161"/>
    </source>
</evidence>
<feature type="compositionally biased region" description="Basic and acidic residues" evidence="18">
    <location>
        <begin position="105"/>
        <end position="120"/>
    </location>
</feature>
<dbReference type="OMA" id="IDTCENE"/>
<organism evidence="20 21">
    <name type="scientific">Drosophila busckii</name>
    <name type="common">Fruit fly</name>
    <dbReference type="NCBI Taxonomy" id="30019"/>
    <lineage>
        <taxon>Eukaryota</taxon>
        <taxon>Metazoa</taxon>
        <taxon>Ecdysozoa</taxon>
        <taxon>Arthropoda</taxon>
        <taxon>Hexapoda</taxon>
        <taxon>Insecta</taxon>
        <taxon>Pterygota</taxon>
        <taxon>Neoptera</taxon>
        <taxon>Endopterygota</taxon>
        <taxon>Diptera</taxon>
        <taxon>Brachycera</taxon>
        <taxon>Muscomorpha</taxon>
        <taxon>Ephydroidea</taxon>
        <taxon>Drosophilidae</taxon>
        <taxon>Drosophila</taxon>
    </lineage>
</organism>
<keyword evidence="7" id="KW-0813">Transport</keyword>
<feature type="compositionally biased region" description="Polar residues" evidence="18">
    <location>
        <begin position="311"/>
        <end position="323"/>
    </location>
</feature>
<keyword evidence="13" id="KW-0694">RNA-binding</keyword>
<dbReference type="GO" id="GO:0008380">
    <property type="term" value="P:RNA splicing"/>
    <property type="evidence" value="ECO:0007669"/>
    <property type="project" value="UniProtKB-KW"/>
</dbReference>
<evidence type="ECO:0000256" key="3">
    <source>
        <dbReference type="ARBA" id="ARBA00004324"/>
    </source>
</evidence>
<feature type="compositionally biased region" description="Low complexity" evidence="18">
    <location>
        <begin position="9"/>
        <end position="20"/>
    </location>
</feature>
<protein>
    <recommendedName>
        <fullName evidence="6">Protein CASC3</fullName>
    </recommendedName>
</protein>
<gene>
    <name evidence="20" type="ORF">Dbus_chr3Rg2226</name>
</gene>
<keyword evidence="16" id="KW-0539">Nucleus</keyword>
<dbReference type="GO" id="GO:0048471">
    <property type="term" value="C:perinuclear region of cytoplasm"/>
    <property type="evidence" value="ECO:0007669"/>
    <property type="project" value="UniProtKB-SubCell"/>
</dbReference>
<evidence type="ECO:0000256" key="4">
    <source>
        <dbReference type="ARBA" id="ARBA00004556"/>
    </source>
</evidence>
<evidence type="ECO:0000256" key="12">
    <source>
        <dbReference type="ARBA" id="ARBA00022845"/>
    </source>
</evidence>
<keyword evidence="21" id="KW-1185">Reference proteome</keyword>
<keyword evidence="14" id="KW-0866">Nonsense-mediated mRNA decay</keyword>
<dbReference type="OrthoDB" id="657902at2759"/>
<evidence type="ECO:0000256" key="6">
    <source>
        <dbReference type="ARBA" id="ARBA00019964"/>
    </source>
</evidence>
<evidence type="ECO:0000256" key="18">
    <source>
        <dbReference type="SAM" id="MobiDB-lite"/>
    </source>
</evidence>
<proteinExistence type="inferred from homology"/>
<evidence type="ECO:0000256" key="2">
    <source>
        <dbReference type="ARBA" id="ARBA00004279"/>
    </source>
</evidence>
<evidence type="ECO:0000256" key="1">
    <source>
        <dbReference type="ARBA" id="ARBA00004210"/>
    </source>
</evidence>
<comment type="subcellular location">
    <subcellularLocation>
        <location evidence="2">Cell projection</location>
        <location evidence="2">Dendrite</location>
    </subcellularLocation>
    <subcellularLocation>
        <location evidence="1">Cytoplasm</location>
        <location evidence="1">Stress granule</location>
    </subcellularLocation>
    <subcellularLocation>
        <location evidence="4">Cytoplasm</location>
        <location evidence="4">Perinuclear region</location>
    </subcellularLocation>
    <subcellularLocation>
        <location evidence="3">Nucleus speckle</location>
    </subcellularLocation>
</comment>
<dbReference type="EMBL" id="CP012526">
    <property type="protein sequence ID" value="ALC47476.1"/>
    <property type="molecule type" value="Genomic_DNA"/>
</dbReference>
<dbReference type="GO" id="GO:0030425">
    <property type="term" value="C:dendrite"/>
    <property type="evidence" value="ECO:0007669"/>
    <property type="project" value="UniProtKB-SubCell"/>
</dbReference>
<feature type="compositionally biased region" description="Polar residues" evidence="18">
    <location>
        <begin position="28"/>
        <end position="49"/>
    </location>
</feature>
<dbReference type="Pfam" id="PF09405">
    <property type="entry name" value="Btz"/>
    <property type="match status" value="1"/>
</dbReference>
<dbReference type="SMART" id="SM01044">
    <property type="entry name" value="Btz"/>
    <property type="match status" value="1"/>
</dbReference>
<evidence type="ECO:0000256" key="15">
    <source>
        <dbReference type="ARBA" id="ARBA00023187"/>
    </source>
</evidence>
<evidence type="ECO:0000259" key="19">
    <source>
        <dbReference type="SMART" id="SM01044"/>
    </source>
</evidence>
<dbReference type="PANTHER" id="PTHR13434:SF0">
    <property type="entry name" value="PROTEIN CASC3"/>
    <property type="match status" value="1"/>
</dbReference>
<feature type="compositionally biased region" description="Basic and acidic residues" evidence="18">
    <location>
        <begin position="130"/>
        <end position="140"/>
    </location>
</feature>
<evidence type="ECO:0000256" key="11">
    <source>
        <dbReference type="ARBA" id="ARBA00022816"/>
    </source>
</evidence>
<feature type="compositionally biased region" description="Basic and acidic residues" evidence="18">
    <location>
        <begin position="200"/>
        <end position="217"/>
    </location>
</feature>
<feature type="region of interest" description="Disordered" evidence="18">
    <location>
        <begin position="1"/>
        <end position="168"/>
    </location>
</feature>
<reference evidence="20 21" key="1">
    <citation type="submission" date="2015-08" db="EMBL/GenBank/DDBJ databases">
        <title>Ancestral chromatin configuration constrains chromatin evolution on differentiating sex chromosomes in Drosophila.</title>
        <authorList>
            <person name="Zhou Q."/>
            <person name="Bachtrog D."/>
        </authorList>
    </citation>
    <scope>NUCLEOTIDE SEQUENCE [LARGE SCALE GENOMIC DNA]</scope>
    <source>
        <tissue evidence="20">Whole larvae</tissue>
    </source>
</reference>
<feature type="compositionally biased region" description="Basic and acidic residues" evidence="18">
    <location>
        <begin position="296"/>
        <end position="309"/>
    </location>
</feature>
<dbReference type="STRING" id="30019.A0A0M4EQW8"/>
<dbReference type="GO" id="GO:0051028">
    <property type="term" value="P:mRNA transport"/>
    <property type="evidence" value="ECO:0007669"/>
    <property type="project" value="UniProtKB-KW"/>
</dbReference>
<dbReference type="AlphaFoldDB" id="A0A0M4EQW8"/>
<keyword evidence="8" id="KW-0963">Cytoplasm</keyword>
<dbReference type="GO" id="GO:0010494">
    <property type="term" value="C:cytoplasmic stress granule"/>
    <property type="evidence" value="ECO:0007669"/>
    <property type="project" value="UniProtKB-SubCell"/>
</dbReference>
<dbReference type="GO" id="GO:0006397">
    <property type="term" value="P:mRNA processing"/>
    <property type="evidence" value="ECO:0007669"/>
    <property type="project" value="UniProtKB-KW"/>
</dbReference>
<keyword evidence="12" id="KW-0810">Translation regulation</keyword>
<dbReference type="InterPro" id="IPR028544">
    <property type="entry name" value="CASC3"/>
</dbReference>
<dbReference type="GO" id="GO:0006417">
    <property type="term" value="P:regulation of translation"/>
    <property type="evidence" value="ECO:0007669"/>
    <property type="project" value="UniProtKB-KW"/>
</dbReference>
<keyword evidence="11" id="KW-0509">mRNA transport</keyword>
<feature type="region of interest" description="Disordered" evidence="18">
    <location>
        <begin position="180"/>
        <end position="400"/>
    </location>
</feature>
<sequence>MAEVEKMTASAPSDIPISSPHEADTGAAANNTIELGTSPTQEPSSNSLPHDSEYDTASDLEGGEDYDDDESGSGSEDETETESDDEEEDGVGSSGTVSGNGMERGVADSEAQKKVDEDRSNPQYIPKRGTFYEHDDRTAEEGGAGPEAGTESSQINVEPNGGDAPNGVLNIGAATVGQSPTISHASKTMKKWQAASGGDRWSHDRFEANEQAPKSRAELLQTYGYDIRNEDAAPRARRRRRYGRGPSKYSRNWEDEQAYLKASNKERKPPRPQDFPALNEHGSSGSRKLRRPRTSTSREEKENRGERRGTASGSNNAAITISSGLPPKLKEALDRERDRELERERERERERIPSERDRDGKNRNYGRANGGQGSSSRQNAMDFKQKSNRGPQREPVPVPVPVSVSVPVAQTSYVNPASAGYLPPTPAAVAYAQAQSPQPAPAAPQPTTQAAQAPPPSINYHQNYNTVGGTTYFVPPVQAPTRPAVLPQRRPTNAIPILPPSEKHKTRNANSKADSEPPSGSADNIDHIIDNMFVQRPAFQPPGEPTEDVAGAQNTAVVADLNHQAVAVPGQE</sequence>
<evidence type="ECO:0000256" key="5">
    <source>
        <dbReference type="ARBA" id="ARBA00009548"/>
    </source>
</evidence>
<dbReference type="InterPro" id="IPR018545">
    <property type="entry name" value="Btz_dom"/>
</dbReference>
<evidence type="ECO:0000256" key="10">
    <source>
        <dbReference type="ARBA" id="ARBA00022728"/>
    </source>
</evidence>
<accession>A0A0M4EQW8</accession>
<feature type="compositionally biased region" description="Basic and acidic residues" evidence="18">
    <location>
        <begin position="328"/>
        <end position="362"/>
    </location>
</feature>
<dbReference type="GO" id="GO:0003729">
    <property type="term" value="F:mRNA binding"/>
    <property type="evidence" value="ECO:0007669"/>
    <property type="project" value="InterPro"/>
</dbReference>
<evidence type="ECO:0000256" key="9">
    <source>
        <dbReference type="ARBA" id="ARBA00022664"/>
    </source>
</evidence>
<keyword evidence="17" id="KW-0966">Cell projection</keyword>